<organism evidence="5 6">
    <name type="scientific">Fusarium austroafricanum</name>
    <dbReference type="NCBI Taxonomy" id="2364996"/>
    <lineage>
        <taxon>Eukaryota</taxon>
        <taxon>Fungi</taxon>
        <taxon>Dikarya</taxon>
        <taxon>Ascomycota</taxon>
        <taxon>Pezizomycotina</taxon>
        <taxon>Sordariomycetes</taxon>
        <taxon>Hypocreomycetidae</taxon>
        <taxon>Hypocreales</taxon>
        <taxon>Nectriaceae</taxon>
        <taxon>Fusarium</taxon>
        <taxon>Fusarium concolor species complex</taxon>
    </lineage>
</organism>
<gene>
    <name evidence="5" type="ORF">F53441_1630</name>
</gene>
<proteinExistence type="inferred from homology"/>
<keyword evidence="3 4" id="KW-0460">Magnesium</keyword>
<dbReference type="OrthoDB" id="2861623at2759"/>
<dbReference type="SUPFAM" id="SSF48576">
    <property type="entry name" value="Terpenoid synthases"/>
    <property type="match status" value="1"/>
</dbReference>
<dbReference type="GO" id="GO:0008299">
    <property type="term" value="P:isoprenoid biosynthetic process"/>
    <property type="evidence" value="ECO:0007669"/>
    <property type="project" value="UniProtKB-ARBA"/>
</dbReference>
<dbReference type="Proteomes" id="UP000605986">
    <property type="component" value="Unassembled WGS sequence"/>
</dbReference>
<comment type="similarity">
    <text evidence="2 4">Belongs to the terpene synthase family.</text>
</comment>
<dbReference type="Gene3D" id="1.10.600.10">
    <property type="entry name" value="Farnesyl Diphosphate Synthase"/>
    <property type="match status" value="1"/>
</dbReference>
<keyword evidence="4" id="KW-0479">Metal-binding</keyword>
<dbReference type="GO" id="GO:0010333">
    <property type="term" value="F:terpene synthase activity"/>
    <property type="evidence" value="ECO:0007669"/>
    <property type="project" value="InterPro"/>
</dbReference>
<comment type="caution">
    <text evidence="5">The sequence shown here is derived from an EMBL/GenBank/DDBJ whole genome shotgun (WGS) entry which is preliminary data.</text>
</comment>
<protein>
    <recommendedName>
        <fullName evidence="4">Terpene synthase</fullName>
        <ecNumber evidence="4">4.2.3.-</ecNumber>
    </recommendedName>
</protein>
<evidence type="ECO:0000313" key="6">
    <source>
        <dbReference type="Proteomes" id="UP000605986"/>
    </source>
</evidence>
<dbReference type="PANTHER" id="PTHR35201">
    <property type="entry name" value="TERPENE SYNTHASE"/>
    <property type="match status" value="1"/>
</dbReference>
<dbReference type="InterPro" id="IPR034686">
    <property type="entry name" value="Terpene_cyclase-like_2"/>
</dbReference>
<dbReference type="PANTHER" id="PTHR35201:SF4">
    <property type="entry name" value="BETA-PINACENE SYNTHASE-RELATED"/>
    <property type="match status" value="1"/>
</dbReference>
<reference evidence="5" key="1">
    <citation type="submission" date="2020-01" db="EMBL/GenBank/DDBJ databases">
        <title>Identification and distribution of gene clusters putatively required for synthesis of sphingolipid metabolism inhibitors in phylogenetically diverse species of the filamentous fungus Fusarium.</title>
        <authorList>
            <person name="Kim H.-S."/>
            <person name="Busman M."/>
            <person name="Brown D.W."/>
            <person name="Divon H."/>
            <person name="Uhlig S."/>
            <person name="Proctor R.H."/>
        </authorList>
    </citation>
    <scope>NUCLEOTIDE SEQUENCE</scope>
    <source>
        <strain evidence="5">NRRL 53441</strain>
    </source>
</reference>
<keyword evidence="4" id="KW-0456">Lyase</keyword>
<evidence type="ECO:0000256" key="4">
    <source>
        <dbReference type="RuleBase" id="RU366034"/>
    </source>
</evidence>
<dbReference type="EMBL" id="JAADJG010000067">
    <property type="protein sequence ID" value="KAF4456146.1"/>
    <property type="molecule type" value="Genomic_DNA"/>
</dbReference>
<name>A0A8H4KU12_9HYPO</name>
<evidence type="ECO:0000256" key="1">
    <source>
        <dbReference type="ARBA" id="ARBA00001946"/>
    </source>
</evidence>
<dbReference type="Pfam" id="PF19086">
    <property type="entry name" value="Terpene_syn_C_2"/>
    <property type="match status" value="1"/>
</dbReference>
<evidence type="ECO:0000313" key="5">
    <source>
        <dbReference type="EMBL" id="KAF4456146.1"/>
    </source>
</evidence>
<keyword evidence="6" id="KW-1185">Reference proteome</keyword>
<dbReference type="EC" id="4.2.3.-" evidence="4"/>
<evidence type="ECO:0000256" key="2">
    <source>
        <dbReference type="ARBA" id="ARBA00006333"/>
    </source>
</evidence>
<comment type="cofactor">
    <cofactor evidence="1 4">
        <name>Mg(2+)</name>
        <dbReference type="ChEBI" id="CHEBI:18420"/>
    </cofactor>
</comment>
<dbReference type="InterPro" id="IPR008949">
    <property type="entry name" value="Isoprenoid_synthase_dom_sf"/>
</dbReference>
<evidence type="ECO:0000256" key="3">
    <source>
        <dbReference type="ARBA" id="ARBA00022842"/>
    </source>
</evidence>
<accession>A0A8H4KU12</accession>
<dbReference type="GO" id="GO:0046872">
    <property type="term" value="F:metal ion binding"/>
    <property type="evidence" value="ECO:0007669"/>
    <property type="project" value="UniProtKB-KW"/>
</dbReference>
<sequence length="373" mass="42571">MPENNAQQSERNETPKTRDELLSILRGQTVRVPDLAPMFAGWPYDKSPHLDTVDVKIFMMIQTHAVNDTVRSRLTKAQLSESLAGWYPYASSVKMEILTSFQVWMFIIDDLLDQYSIVEKFDYKKLQTLLVDCEEYVKKSLVISSSYATDALLSFQDRDAILSFEEYATAVCDLYGDNLPYRKRIAKEAIATLEAYRKEALNRRDAHLPSLEEYLDYRHASSCMMQVVANLEFANGLSLPEHVMESDEIKNLYEATVAVMWIVNDIVSLRKEIQEGFVENIVVLLADGNMQRGLDATIERLQGEINRVNRASEAAAARFAGESFERDIALLAKNCKNMCLANWFWRYCLHDITTDAEGGYVFTIDEIAEEESA</sequence>
<dbReference type="AlphaFoldDB" id="A0A8H4KU12"/>